<organism evidence="1 2">
    <name type="scientific">Lachnellula suecica</name>
    <dbReference type="NCBI Taxonomy" id="602035"/>
    <lineage>
        <taxon>Eukaryota</taxon>
        <taxon>Fungi</taxon>
        <taxon>Dikarya</taxon>
        <taxon>Ascomycota</taxon>
        <taxon>Pezizomycotina</taxon>
        <taxon>Leotiomycetes</taxon>
        <taxon>Helotiales</taxon>
        <taxon>Lachnaceae</taxon>
        <taxon>Lachnellula</taxon>
    </lineage>
</organism>
<sequence>MRGKNQKAVATVPKIKSWINQESQCSQMSSGLYFPLEMQIGSNLPLTQFACDVPPYALDLIFQFFTTLGGAMYPITLCLSFDVKSLMWIEHLAVDPLYCNSVLWMVQSYFDWMRGCGTSHVQMQHASETLNLLQYRLSDNRLAVSEVTISVVMSLVMMNALMGDVAVARKHMLGLWEMVGLRGGVGTFGNGQIRVKVCRADLTVALLTGNKPLFFSEGVSWEPYIAKSQNTPLPPPFAALDSKLSHIWADLREFSRSANLAFQTGQKMDCTLFQEVLVSVQYRLQLLEMVTGPLDEAMQVGMLAFNTDIFLQMQGLEIRFGRLSSRIRDSLLGLNDTFLLTFKLWLLFAAQMCIGFGTEELWLKRDISETLEALCLTSWKATRDILKDYLWIDVLHDGGGRKTFHAAISGS</sequence>
<evidence type="ECO:0000313" key="1">
    <source>
        <dbReference type="EMBL" id="TVY80557.1"/>
    </source>
</evidence>
<name>A0A8T9C803_9HELO</name>
<dbReference type="PANTHER" id="PTHR37540:SF5">
    <property type="entry name" value="TRANSCRIPTION FACTOR DOMAIN-CONTAINING PROTEIN"/>
    <property type="match status" value="1"/>
</dbReference>
<dbReference type="AlphaFoldDB" id="A0A8T9C803"/>
<dbReference type="Proteomes" id="UP000469558">
    <property type="component" value="Unassembled WGS sequence"/>
</dbReference>
<reference evidence="1 2" key="1">
    <citation type="submission" date="2018-05" db="EMBL/GenBank/DDBJ databases">
        <title>Genome sequencing and assembly of the regulated plant pathogen Lachnellula willkommii and related sister species for the development of diagnostic species identification markers.</title>
        <authorList>
            <person name="Giroux E."/>
            <person name="Bilodeau G."/>
        </authorList>
    </citation>
    <scope>NUCLEOTIDE SEQUENCE [LARGE SCALE GENOMIC DNA]</scope>
    <source>
        <strain evidence="1 2">CBS 268.59</strain>
    </source>
</reference>
<accession>A0A8T9C803</accession>
<evidence type="ECO:0000313" key="2">
    <source>
        <dbReference type="Proteomes" id="UP000469558"/>
    </source>
</evidence>
<protein>
    <submittedName>
        <fullName evidence="1">Uncharacterized protein</fullName>
    </submittedName>
</protein>
<dbReference type="OrthoDB" id="4158087at2759"/>
<keyword evidence="2" id="KW-1185">Reference proteome</keyword>
<proteinExistence type="predicted"/>
<dbReference type="PANTHER" id="PTHR37540">
    <property type="entry name" value="TRANSCRIPTION FACTOR (ACR-2), PUTATIVE-RELATED-RELATED"/>
    <property type="match status" value="1"/>
</dbReference>
<dbReference type="EMBL" id="QGMK01000660">
    <property type="protein sequence ID" value="TVY80557.1"/>
    <property type="molecule type" value="Genomic_DNA"/>
</dbReference>
<gene>
    <name evidence="1" type="ORF">LSUE1_G003254</name>
</gene>
<comment type="caution">
    <text evidence="1">The sequence shown here is derived from an EMBL/GenBank/DDBJ whole genome shotgun (WGS) entry which is preliminary data.</text>
</comment>